<evidence type="ECO:0008006" key="6">
    <source>
        <dbReference type="Google" id="ProtNLM"/>
    </source>
</evidence>
<dbReference type="SUPFAM" id="SSF50729">
    <property type="entry name" value="PH domain-like"/>
    <property type="match status" value="1"/>
</dbReference>
<feature type="compositionally biased region" description="Pro residues" evidence="1">
    <location>
        <begin position="729"/>
        <end position="740"/>
    </location>
</feature>
<gene>
    <name evidence="4" type="ORF">J437_LFUL009874</name>
</gene>
<evidence type="ECO:0000259" key="3">
    <source>
        <dbReference type="PROSITE" id="PS50200"/>
    </source>
</evidence>
<comment type="caution">
    <text evidence="4">The sequence shown here is derived from an EMBL/GenBank/DDBJ whole genome shotgun (WGS) entry which is preliminary data.</text>
</comment>
<dbReference type="InterPro" id="IPR039664">
    <property type="entry name" value="GRB/APBB1IP"/>
</dbReference>
<reference evidence="4" key="2">
    <citation type="submission" date="2017-10" db="EMBL/GenBank/DDBJ databases">
        <title>Ladona fulva Genome sequencing and assembly.</title>
        <authorList>
            <person name="Murali S."/>
            <person name="Richards S."/>
            <person name="Bandaranaike D."/>
            <person name="Bellair M."/>
            <person name="Blankenburg K."/>
            <person name="Chao H."/>
            <person name="Dinh H."/>
            <person name="Doddapaneni H."/>
            <person name="Dugan-Rocha S."/>
            <person name="Elkadiri S."/>
            <person name="Gnanaolivu R."/>
            <person name="Hernandez B."/>
            <person name="Skinner E."/>
            <person name="Javaid M."/>
            <person name="Lee S."/>
            <person name="Li M."/>
            <person name="Ming W."/>
            <person name="Munidasa M."/>
            <person name="Muniz J."/>
            <person name="Nguyen L."/>
            <person name="Hughes D."/>
            <person name="Osuji N."/>
            <person name="Pu L.-L."/>
            <person name="Puazo M."/>
            <person name="Qu C."/>
            <person name="Quiroz J."/>
            <person name="Raj R."/>
            <person name="Weissenberger G."/>
            <person name="Xin Y."/>
            <person name="Zou X."/>
            <person name="Han Y."/>
            <person name="Worley K."/>
            <person name="Muzny D."/>
            <person name="Gibbs R."/>
        </authorList>
    </citation>
    <scope>NUCLEOTIDE SEQUENCE</scope>
    <source>
        <strain evidence="4">Sampled in the wild</strain>
    </source>
</reference>
<protein>
    <recommendedName>
        <fullName evidence="6">Amyloid beta A4 precursor protein-binding family B member 1-interacting protein</fullName>
    </recommendedName>
</protein>
<feature type="compositionally biased region" description="Low complexity" evidence="1">
    <location>
        <begin position="556"/>
        <end position="567"/>
    </location>
</feature>
<dbReference type="InterPro" id="IPR001849">
    <property type="entry name" value="PH_domain"/>
</dbReference>
<keyword evidence="5" id="KW-1185">Reference proteome</keyword>
<dbReference type="InterPro" id="IPR039665">
    <property type="entry name" value="PH_APBB1IP"/>
</dbReference>
<name>A0A8K0P419_LADFU</name>
<dbReference type="EMBL" id="KZ308470">
    <property type="protein sequence ID" value="KAG8230194.1"/>
    <property type="molecule type" value="Genomic_DNA"/>
</dbReference>
<dbReference type="Pfam" id="PF21989">
    <property type="entry name" value="RA_2"/>
    <property type="match status" value="1"/>
</dbReference>
<dbReference type="PROSITE" id="PS50003">
    <property type="entry name" value="PH_DOMAIN"/>
    <property type="match status" value="1"/>
</dbReference>
<feature type="compositionally biased region" description="Polar residues" evidence="1">
    <location>
        <begin position="182"/>
        <end position="193"/>
    </location>
</feature>
<feature type="compositionally biased region" description="Low complexity" evidence="1">
    <location>
        <begin position="692"/>
        <end position="728"/>
    </location>
</feature>
<feature type="region of interest" description="Disordered" evidence="1">
    <location>
        <begin position="959"/>
        <end position="1017"/>
    </location>
</feature>
<feature type="compositionally biased region" description="Pro residues" evidence="1">
    <location>
        <begin position="839"/>
        <end position="858"/>
    </location>
</feature>
<dbReference type="GO" id="GO:0007165">
    <property type="term" value="P:signal transduction"/>
    <property type="evidence" value="ECO:0007669"/>
    <property type="project" value="InterPro"/>
</dbReference>
<feature type="region of interest" description="Disordered" evidence="1">
    <location>
        <begin position="658"/>
        <end position="894"/>
    </location>
</feature>
<dbReference type="SMART" id="SM00233">
    <property type="entry name" value="PH"/>
    <property type="match status" value="1"/>
</dbReference>
<proteinExistence type="predicted"/>
<evidence type="ECO:0000256" key="1">
    <source>
        <dbReference type="SAM" id="MobiDB-lite"/>
    </source>
</evidence>
<dbReference type="SUPFAM" id="SSF54236">
    <property type="entry name" value="Ubiquitin-like"/>
    <property type="match status" value="1"/>
</dbReference>
<feature type="compositionally biased region" description="Low complexity" evidence="1">
    <location>
        <begin position="599"/>
        <end position="616"/>
    </location>
</feature>
<feature type="region of interest" description="Disordered" evidence="1">
    <location>
        <begin position="1"/>
        <end position="52"/>
    </location>
</feature>
<feature type="compositionally biased region" description="Basic and acidic residues" evidence="1">
    <location>
        <begin position="83"/>
        <end position="96"/>
    </location>
</feature>
<feature type="compositionally biased region" description="Pro residues" evidence="1">
    <location>
        <begin position="788"/>
        <end position="804"/>
    </location>
</feature>
<dbReference type="Gene3D" id="3.10.20.90">
    <property type="entry name" value="Phosphatidylinositol 3-kinase Catalytic Subunit, Chain A, domain 1"/>
    <property type="match status" value="1"/>
</dbReference>
<accession>A0A8K0P419</accession>
<evidence type="ECO:0000313" key="4">
    <source>
        <dbReference type="EMBL" id="KAG8230194.1"/>
    </source>
</evidence>
<evidence type="ECO:0000313" key="5">
    <source>
        <dbReference type="Proteomes" id="UP000792457"/>
    </source>
</evidence>
<dbReference type="Gene3D" id="2.30.29.30">
    <property type="entry name" value="Pleckstrin-homology domain (PH domain)/Phosphotyrosine-binding domain (PTB)"/>
    <property type="match status" value="1"/>
</dbReference>
<dbReference type="SMART" id="SM00314">
    <property type="entry name" value="RA"/>
    <property type="match status" value="1"/>
</dbReference>
<dbReference type="PANTHER" id="PTHR11243">
    <property type="entry name" value="GROWTH FACTOR RECEPTOR-BOUND PROTEIN"/>
    <property type="match status" value="1"/>
</dbReference>
<feature type="compositionally biased region" description="Polar residues" evidence="1">
    <location>
        <begin position="97"/>
        <end position="139"/>
    </location>
</feature>
<dbReference type="OrthoDB" id="6235964at2759"/>
<reference evidence="4" key="1">
    <citation type="submission" date="2013-04" db="EMBL/GenBank/DDBJ databases">
        <authorList>
            <person name="Qu J."/>
            <person name="Murali S.C."/>
            <person name="Bandaranaike D."/>
            <person name="Bellair M."/>
            <person name="Blankenburg K."/>
            <person name="Chao H."/>
            <person name="Dinh H."/>
            <person name="Doddapaneni H."/>
            <person name="Downs B."/>
            <person name="Dugan-Rocha S."/>
            <person name="Elkadiri S."/>
            <person name="Gnanaolivu R.D."/>
            <person name="Hernandez B."/>
            <person name="Javaid M."/>
            <person name="Jayaseelan J.C."/>
            <person name="Lee S."/>
            <person name="Li M."/>
            <person name="Ming W."/>
            <person name="Munidasa M."/>
            <person name="Muniz J."/>
            <person name="Nguyen L."/>
            <person name="Ongeri F."/>
            <person name="Osuji N."/>
            <person name="Pu L.-L."/>
            <person name="Puazo M."/>
            <person name="Qu C."/>
            <person name="Quiroz J."/>
            <person name="Raj R."/>
            <person name="Weissenberger G."/>
            <person name="Xin Y."/>
            <person name="Zou X."/>
            <person name="Han Y."/>
            <person name="Richards S."/>
            <person name="Worley K."/>
            <person name="Muzny D."/>
            <person name="Gibbs R."/>
        </authorList>
    </citation>
    <scope>NUCLEOTIDE SEQUENCE</scope>
    <source>
        <strain evidence="4">Sampled in the wild</strain>
    </source>
</reference>
<dbReference type="Pfam" id="PF00169">
    <property type="entry name" value="PH"/>
    <property type="match status" value="1"/>
</dbReference>
<feature type="region of interest" description="Disordered" evidence="1">
    <location>
        <begin position="82"/>
        <end position="228"/>
    </location>
</feature>
<dbReference type="PANTHER" id="PTHR11243:SF23">
    <property type="entry name" value="LD06925P"/>
    <property type="match status" value="1"/>
</dbReference>
<dbReference type="CDD" id="cd01259">
    <property type="entry name" value="PH_APBB1IP"/>
    <property type="match status" value="1"/>
</dbReference>
<feature type="compositionally biased region" description="Low complexity" evidence="1">
    <location>
        <begin position="209"/>
        <end position="221"/>
    </location>
</feature>
<dbReference type="AlphaFoldDB" id="A0A8K0P419"/>
<sequence length="1017" mass="110308">MQEAWREGLGDANAIQQQQQQPKVRRRTKSTSARSPAGAESPGSGDPLRAPRIDSYRFSMANLEESQDADLDAILVELFGPDTHSDRAAPRQDEGANRTQNQAGTPCDAQQSHYQGTTNGLESLGRSQQSQPVSGNRPNMQHRRTHSRSNSEGARMRADNSQDMEGLTRSDGVVARTDSPDNDSAFSDNLSMLSSESSASSGGSGGGRVVDVSSSSSSSSSCHKTQSAAIIPQNGGLADRLVGNRMDEAKAEKIRLALEKMREASVRKLFIKAFSSDGSAKSLLVDERMSAGQVARLLADKNHVRMEPKWGLVEFIPDLHMERVYEDHEPLVENLMMWTRDSKNQIQFVEREDKYCRLFSRPEEFLLPLSSSDHGKEFDDDLRNALIEEFFSGNGGAPCVPDMEGPLWLKAESKKGWKRYHFVLRASGLYYWPKEKSSTSGHRPPSHQLVCLATFDVNEAYWGLGWKKKYKAPTDYCFAIKHPHLQQPKATKYIKFLCAEDASTLARWITGIRIAKHGRRILNNYRALVDELAQEDLDALANARSCSINSVAISIGNTGTPTPSPGRTPEEDFAPTEDISGQVTLRRRPRNHPAEQVQSRASSSSSSGCGSDAGSAGSSGTGGGSCAPAFESDFPGMGTIKRKPSLQPKLPLTSVTRQLKEVGEDASSVATGSAPSDRSSDDSSCTLTRTPSTLSRMSSRYSSRASSEPRPLSARTRPVAPPAAAAPVVPQPRPIENVPPPEEEEDPENLPLPPPPEIFQSTLSLVDPLLPPPPPELLAGNTIEDDQPLPPPPADLPPLPPTPPLVSCLMGSNTVRRVPRRISFGDEASRNASLSPTHTPLPPSPSSPHSPPVPPHAPGRPATMPAAPSPPRRSDGTRLTTASHHPMVSAIDPPGEFLVDLQRVMRRKWQVAQKCKWDHTTTPHEVLGFRDPPPPVADYRETNVSNWVREHYGIGGESGGWLPADGSGGVVGGGNDALSQKSRSSVQSSSMRKRPPPPPPKRSETTHLSTAPARGPQ</sequence>
<dbReference type="InterPro" id="IPR000159">
    <property type="entry name" value="RA_dom"/>
</dbReference>
<feature type="domain" description="PH" evidence="2">
    <location>
        <begin position="400"/>
        <end position="517"/>
    </location>
</feature>
<dbReference type="InterPro" id="IPR029071">
    <property type="entry name" value="Ubiquitin-like_domsf"/>
</dbReference>
<dbReference type="PROSITE" id="PS50200">
    <property type="entry name" value="RA"/>
    <property type="match status" value="1"/>
</dbReference>
<evidence type="ECO:0000259" key="2">
    <source>
        <dbReference type="PROSITE" id="PS50003"/>
    </source>
</evidence>
<dbReference type="GO" id="GO:0071944">
    <property type="term" value="C:cell periphery"/>
    <property type="evidence" value="ECO:0007669"/>
    <property type="project" value="UniProtKB-ARBA"/>
</dbReference>
<feature type="region of interest" description="Disordered" evidence="1">
    <location>
        <begin position="554"/>
        <end position="630"/>
    </location>
</feature>
<feature type="compositionally biased region" description="Low complexity" evidence="1">
    <location>
        <begin position="979"/>
        <end position="990"/>
    </location>
</feature>
<dbReference type="InterPro" id="IPR011993">
    <property type="entry name" value="PH-like_dom_sf"/>
</dbReference>
<feature type="domain" description="Ras-associating" evidence="3">
    <location>
        <begin position="267"/>
        <end position="355"/>
    </location>
</feature>
<feature type="compositionally biased region" description="Gly residues" evidence="1">
    <location>
        <begin position="966"/>
        <end position="975"/>
    </location>
</feature>
<organism evidence="4 5">
    <name type="scientific">Ladona fulva</name>
    <name type="common">Scarce chaser dragonfly</name>
    <name type="synonym">Libellula fulva</name>
    <dbReference type="NCBI Taxonomy" id="123851"/>
    <lineage>
        <taxon>Eukaryota</taxon>
        <taxon>Metazoa</taxon>
        <taxon>Ecdysozoa</taxon>
        <taxon>Arthropoda</taxon>
        <taxon>Hexapoda</taxon>
        <taxon>Insecta</taxon>
        <taxon>Pterygota</taxon>
        <taxon>Palaeoptera</taxon>
        <taxon>Odonata</taxon>
        <taxon>Epiprocta</taxon>
        <taxon>Anisoptera</taxon>
        <taxon>Libelluloidea</taxon>
        <taxon>Libellulidae</taxon>
        <taxon>Ladona</taxon>
    </lineage>
</organism>
<dbReference type="Proteomes" id="UP000792457">
    <property type="component" value="Unassembled WGS sequence"/>
</dbReference>